<evidence type="ECO:0000313" key="2">
    <source>
        <dbReference type="EMBL" id="WJZ85605.1"/>
    </source>
</evidence>
<evidence type="ECO:0000256" key="1">
    <source>
        <dbReference type="SAM" id="MobiDB-lite"/>
    </source>
</evidence>
<gene>
    <name evidence="2" type="ORF">VitviT2T_005130</name>
</gene>
<protein>
    <submittedName>
        <fullName evidence="2">Uncharacterized protein</fullName>
    </submittedName>
</protein>
<organism evidence="2 3">
    <name type="scientific">Vitis vinifera</name>
    <name type="common">Grape</name>
    <dbReference type="NCBI Taxonomy" id="29760"/>
    <lineage>
        <taxon>Eukaryota</taxon>
        <taxon>Viridiplantae</taxon>
        <taxon>Streptophyta</taxon>
        <taxon>Embryophyta</taxon>
        <taxon>Tracheophyta</taxon>
        <taxon>Spermatophyta</taxon>
        <taxon>Magnoliopsida</taxon>
        <taxon>eudicotyledons</taxon>
        <taxon>Gunneridae</taxon>
        <taxon>Pentapetalae</taxon>
        <taxon>rosids</taxon>
        <taxon>Vitales</taxon>
        <taxon>Vitaceae</taxon>
        <taxon>Viteae</taxon>
        <taxon>Vitis</taxon>
    </lineage>
</organism>
<reference evidence="2 3" key="1">
    <citation type="journal article" date="2023" name="Hortic Res">
        <title>The complete reference genome for grapevine (Vitis vinifera L.) genetics and breeding.</title>
        <authorList>
            <person name="Shi X."/>
            <person name="Cao S."/>
            <person name="Wang X."/>
            <person name="Huang S."/>
            <person name="Wang Y."/>
            <person name="Liu Z."/>
            <person name="Liu W."/>
            <person name="Leng X."/>
            <person name="Peng Y."/>
            <person name="Wang N."/>
            <person name="Wang Y."/>
            <person name="Ma Z."/>
            <person name="Xu X."/>
            <person name="Zhang F."/>
            <person name="Xue H."/>
            <person name="Zhong H."/>
            <person name="Wang Y."/>
            <person name="Zhang K."/>
            <person name="Velt A."/>
            <person name="Avia K."/>
            <person name="Holtgrawe D."/>
            <person name="Grimplet J."/>
            <person name="Matus J.T."/>
            <person name="Ware D."/>
            <person name="Wu X."/>
            <person name="Wang H."/>
            <person name="Liu C."/>
            <person name="Fang Y."/>
            <person name="Rustenholz C."/>
            <person name="Cheng Z."/>
            <person name="Xiao H."/>
            <person name="Zhou Y."/>
        </authorList>
    </citation>
    <scope>NUCLEOTIDE SEQUENCE [LARGE SCALE GENOMIC DNA]</scope>
    <source>
        <strain evidence="3">cv. Pinot noir / PN40024</strain>
        <tissue evidence="2">Leaf</tissue>
    </source>
</reference>
<feature type="region of interest" description="Disordered" evidence="1">
    <location>
        <begin position="150"/>
        <end position="180"/>
    </location>
</feature>
<name>A0ABY9BRW5_VITVI</name>
<proteinExistence type="predicted"/>
<dbReference type="Proteomes" id="UP001227230">
    <property type="component" value="Chromosome 4"/>
</dbReference>
<keyword evidence="3" id="KW-1185">Reference proteome</keyword>
<sequence>MSSHQNDVVAMALPGMLTHNPQSCLTSSSLSTSPLHQIFYLNLLFQTFTFPPPSLPSTLLLPVQQKKSLSQPPPWQGGHVLCSSKHLWSTPVSTATPAAGGASVSVVAPVAVEKKEHVDASGRGRTSASALWQLFRHGGVAAAAVRRYRAKRTGNESESRTSSNNEDDTNQLDTDEETSS</sequence>
<accession>A0ABY9BRW5</accession>
<evidence type="ECO:0000313" key="3">
    <source>
        <dbReference type="Proteomes" id="UP001227230"/>
    </source>
</evidence>
<dbReference type="EMBL" id="CP126651">
    <property type="protein sequence ID" value="WJZ85605.1"/>
    <property type="molecule type" value="Genomic_DNA"/>
</dbReference>
<feature type="compositionally biased region" description="Acidic residues" evidence="1">
    <location>
        <begin position="165"/>
        <end position="180"/>
    </location>
</feature>